<reference evidence="1 2" key="1">
    <citation type="submission" date="2017-02" db="EMBL/GenBank/DDBJ databases">
        <title>Comparative genomic analysis of Brazilian Leptospira kirschneri strains of different serogroups.</title>
        <authorList>
            <person name="Moreno L.Z."/>
            <person name="Miraglia F."/>
            <person name="Kremer F.S."/>
            <person name="Eslabao M.R."/>
            <person name="Lilenbaum W."/>
            <person name="Dellagostin O.A."/>
            <person name="Moreno A.M."/>
        </authorList>
    </citation>
    <scope>NUCLEOTIDE SEQUENCE [LARGE SCALE GENOMIC DNA]</scope>
    <source>
        <strain evidence="1 2">M110/06</strain>
    </source>
</reference>
<sequence length="71" mass="8215">MIIKGNDIDKINKSLPDESQLIVIVFEVNLLSAESEIRFINDLKNLQSNIVCLEISRVRFFIDLILNRVKL</sequence>
<evidence type="ECO:0000313" key="2">
    <source>
        <dbReference type="Proteomes" id="UP000191008"/>
    </source>
</evidence>
<name>A0A1T1DJK8_9LEPT</name>
<dbReference type="EMBL" id="MVIT01000073">
    <property type="protein sequence ID" value="OOV41017.1"/>
    <property type="molecule type" value="Genomic_DNA"/>
</dbReference>
<organism evidence="1 2">
    <name type="scientific">Leptospira kirschneri serovar Pomona</name>
    <dbReference type="NCBI Taxonomy" id="561005"/>
    <lineage>
        <taxon>Bacteria</taxon>
        <taxon>Pseudomonadati</taxon>
        <taxon>Spirochaetota</taxon>
        <taxon>Spirochaetia</taxon>
        <taxon>Leptospirales</taxon>
        <taxon>Leptospiraceae</taxon>
        <taxon>Leptospira</taxon>
    </lineage>
</organism>
<dbReference type="AlphaFoldDB" id="A0A1T1DJK8"/>
<dbReference type="RefSeq" id="WP_004768953.1">
    <property type="nucleotide sequence ID" value="NZ_MVIT01000073.1"/>
</dbReference>
<comment type="caution">
    <text evidence="1">The sequence shown here is derived from an EMBL/GenBank/DDBJ whole genome shotgun (WGS) entry which is preliminary data.</text>
</comment>
<dbReference type="Proteomes" id="UP000191008">
    <property type="component" value="Unassembled WGS sequence"/>
</dbReference>
<accession>A0A1T1DJK8</accession>
<protein>
    <submittedName>
        <fullName evidence="1">Uncharacterized protein</fullName>
    </submittedName>
</protein>
<proteinExistence type="predicted"/>
<evidence type="ECO:0000313" key="1">
    <source>
        <dbReference type="EMBL" id="OOV41017.1"/>
    </source>
</evidence>
<gene>
    <name evidence="1" type="ORF">B1J93_15090</name>
</gene>